<comment type="pathway">
    <text evidence="9">Cofactor biosynthesis; adenosylcobalamin biosynthesis; cob(II)yrinate a,c-diamide from sirohydrochlorin (anaerobic route): step 10/10.</text>
</comment>
<dbReference type="NCBIfam" id="TIGR00379">
    <property type="entry name" value="cobB"/>
    <property type="match status" value="1"/>
</dbReference>
<sequence length="439" mass="46286">MSAPVVIVAAPASGAGKTVLTLGILRALRRRGLRVGSFKVGPDYIDPAFHAAATGHPAYNIDGWAMRFDTLAALLEDSGRDRDVVIGEGVMGLFDGAADGTGSTADIAALFGLPVVLVVDVTGMGASVAALIDGFRRHREDVEVTGVVFNRVGSEGHADLLSRACFEHLSTPILGSVPRERALSLPSRHLGLVQAVEHPDLETFLEAAADLAEARLDLERILRVARSPSVSLLGPDARPLPPLGQRTAVASDAAFAFAYPAILDGWRRQGIELLPFSPLADETPDAAADAVYLPGGYPELHAARLAGNARFLAGLRAAAARGAFLYGECGGYMVLGRTLVDREGTGHAMAGLLPVTTSFAAPKLHLGYRQAELLSLCPLGVIGAGFRGHEFHFASEVERMGPPLFRTRCARGRDLGEQGCRVGRVAGSFLHLIDRVQAS</sequence>
<evidence type="ECO:0000256" key="4">
    <source>
        <dbReference type="ARBA" id="ARBA00022598"/>
    </source>
</evidence>
<dbReference type="RefSeq" id="WP_418157426.1">
    <property type="nucleotide sequence ID" value="NZ_JBBLZC010000001.1"/>
</dbReference>
<evidence type="ECO:0000313" key="12">
    <source>
        <dbReference type="EMBL" id="MEK0081573.1"/>
    </source>
</evidence>
<dbReference type="Pfam" id="PF07685">
    <property type="entry name" value="GATase_3"/>
    <property type="match status" value="1"/>
</dbReference>
<gene>
    <name evidence="9" type="primary">cbiA</name>
    <name evidence="12" type="ORF">U1T56_00285</name>
</gene>
<comment type="similarity">
    <text evidence="2">Belongs to the CobB/CobQ family. CobQ subfamily.</text>
</comment>
<comment type="caution">
    <text evidence="12">The sequence shown here is derived from an EMBL/GenBank/DDBJ whole genome shotgun (WGS) entry which is preliminary data.</text>
</comment>
<feature type="site" description="Increases nucleophilicity of active site Cys" evidence="9">
    <location>
        <position position="431"/>
    </location>
</feature>
<dbReference type="Gene3D" id="3.40.50.880">
    <property type="match status" value="1"/>
</dbReference>
<dbReference type="InterPro" id="IPR027417">
    <property type="entry name" value="P-loop_NTPase"/>
</dbReference>
<dbReference type="NCBIfam" id="NF002204">
    <property type="entry name" value="PRK01077.1"/>
    <property type="match status" value="1"/>
</dbReference>
<protein>
    <recommendedName>
        <fullName evidence="9">Cobyrinate a,c-diamide synthase</fullName>
        <ecNumber evidence="9">6.3.5.11</ecNumber>
    </recommendedName>
    <alternativeName>
        <fullName evidence="9">Cobyrinic acid a,c-diamide synthetase</fullName>
    </alternativeName>
</protein>
<evidence type="ECO:0000256" key="5">
    <source>
        <dbReference type="ARBA" id="ARBA00022741"/>
    </source>
</evidence>
<dbReference type="EC" id="6.3.5.11" evidence="9"/>
<keyword evidence="3 9" id="KW-0169">Cobalamin biosynthesis</keyword>
<accession>A0ABU8XM89</accession>
<feature type="domain" description="CobQ/CobB/MinD/ParA nucleotide binding" evidence="10">
    <location>
        <begin position="6"/>
        <end position="190"/>
    </location>
</feature>
<dbReference type="EMBL" id="JBBLZC010000001">
    <property type="protein sequence ID" value="MEK0081573.1"/>
    <property type="molecule type" value="Genomic_DNA"/>
</dbReference>
<reference evidence="12 13" key="1">
    <citation type="submission" date="2024-01" db="EMBL/GenBank/DDBJ databases">
        <title>Multi-omics insights into the function and evolution of sodium benzoate biodegradation pathways in Benzoatithermus flavus gen. nov., sp. nov. from hot spring.</title>
        <authorList>
            <person name="Hu C.-J."/>
            <person name="Li W.-J."/>
        </authorList>
    </citation>
    <scope>NUCLEOTIDE SEQUENCE [LARGE SCALE GENOMIC DNA]</scope>
    <source>
        <strain evidence="12 13">SYSU G07066</strain>
    </source>
</reference>
<comment type="similarity">
    <text evidence="9">Belongs to the CobB/CbiA family.</text>
</comment>
<evidence type="ECO:0000313" key="13">
    <source>
        <dbReference type="Proteomes" id="UP001375743"/>
    </source>
</evidence>
<evidence type="ECO:0000256" key="8">
    <source>
        <dbReference type="ARBA" id="ARBA00022962"/>
    </source>
</evidence>
<name>A0ABU8XM89_9PROT</name>
<evidence type="ECO:0000256" key="9">
    <source>
        <dbReference type="HAMAP-Rule" id="MF_00027"/>
    </source>
</evidence>
<keyword evidence="7 9" id="KW-0460">Magnesium</keyword>
<comment type="domain">
    <text evidence="9">Comprises of two domains. The C-terminal domain contains the binding site for glutamine and catalyzes the hydrolysis of this substrate to glutamate and ammonia. The N-terminal domain is anticipated to bind ATP and cobyrinate and catalyzes the ultimate synthesis of the diamide product. The ammonia produced via the glutaminase domain is probably translocated to the adjacent domain via a molecular tunnel, where it reacts with an activated intermediate.</text>
</comment>
<evidence type="ECO:0000259" key="10">
    <source>
        <dbReference type="Pfam" id="PF01656"/>
    </source>
</evidence>
<dbReference type="SUPFAM" id="SSF52317">
    <property type="entry name" value="Class I glutamine amidotransferase-like"/>
    <property type="match status" value="1"/>
</dbReference>
<dbReference type="InterPro" id="IPR029062">
    <property type="entry name" value="Class_I_gatase-like"/>
</dbReference>
<feature type="domain" description="CobB/CobQ-like glutamine amidotransferase" evidence="11">
    <location>
        <begin position="248"/>
        <end position="433"/>
    </location>
</feature>
<keyword evidence="5 9" id="KW-0547">Nucleotide-binding</keyword>
<keyword evidence="6 9" id="KW-0067">ATP-binding</keyword>
<evidence type="ECO:0000256" key="6">
    <source>
        <dbReference type="ARBA" id="ARBA00022840"/>
    </source>
</evidence>
<feature type="active site" description="Nucleophile" evidence="9">
    <location>
        <position position="329"/>
    </location>
</feature>
<dbReference type="Pfam" id="PF01656">
    <property type="entry name" value="CbiA"/>
    <property type="match status" value="1"/>
</dbReference>
<comment type="function">
    <text evidence="9">Catalyzes the ATP-dependent amidation of the two carboxylate groups at positions a and c of cobyrinate, using either L-glutamine or ammonia as the nitrogen source.</text>
</comment>
<comment type="catalytic activity">
    <reaction evidence="9">
        <text>cob(II)yrinate + 2 L-glutamine + 2 ATP + 2 H2O = cob(II)yrinate a,c diamide + 2 L-glutamate + 2 ADP + 2 phosphate + 2 H(+)</text>
        <dbReference type="Rhea" id="RHEA:26289"/>
        <dbReference type="ChEBI" id="CHEBI:15377"/>
        <dbReference type="ChEBI" id="CHEBI:15378"/>
        <dbReference type="ChEBI" id="CHEBI:29985"/>
        <dbReference type="ChEBI" id="CHEBI:30616"/>
        <dbReference type="ChEBI" id="CHEBI:43474"/>
        <dbReference type="ChEBI" id="CHEBI:58359"/>
        <dbReference type="ChEBI" id="CHEBI:58537"/>
        <dbReference type="ChEBI" id="CHEBI:58894"/>
        <dbReference type="ChEBI" id="CHEBI:456216"/>
        <dbReference type="EC" id="6.3.5.11"/>
    </reaction>
</comment>
<dbReference type="PANTHER" id="PTHR43873">
    <property type="entry name" value="COBYRINATE A,C-DIAMIDE SYNTHASE"/>
    <property type="match status" value="1"/>
</dbReference>
<organism evidence="12 13">
    <name type="scientific">Benzoatithermus flavus</name>
    <dbReference type="NCBI Taxonomy" id="3108223"/>
    <lineage>
        <taxon>Bacteria</taxon>
        <taxon>Pseudomonadati</taxon>
        <taxon>Pseudomonadota</taxon>
        <taxon>Alphaproteobacteria</taxon>
        <taxon>Geminicoccales</taxon>
        <taxon>Geminicoccaceae</taxon>
        <taxon>Benzoatithermus</taxon>
    </lineage>
</organism>
<keyword evidence="13" id="KW-1185">Reference proteome</keyword>
<dbReference type="InterPro" id="IPR002586">
    <property type="entry name" value="CobQ/CobB/MinD/ParA_Nub-bd_dom"/>
</dbReference>
<dbReference type="Gene3D" id="3.40.50.300">
    <property type="entry name" value="P-loop containing nucleotide triphosphate hydrolases"/>
    <property type="match status" value="2"/>
</dbReference>
<evidence type="ECO:0000256" key="7">
    <source>
        <dbReference type="ARBA" id="ARBA00022842"/>
    </source>
</evidence>
<keyword evidence="4 9" id="KW-0436">Ligase</keyword>
<dbReference type="InterPro" id="IPR004484">
    <property type="entry name" value="CbiA/CobB_synth"/>
</dbReference>
<dbReference type="InterPro" id="IPR011698">
    <property type="entry name" value="GATase_3"/>
</dbReference>
<dbReference type="HAMAP" id="MF_00027">
    <property type="entry name" value="CobB_CbiA"/>
    <property type="match status" value="1"/>
</dbReference>
<keyword evidence="8 9" id="KW-0315">Glutamine amidotransferase</keyword>
<dbReference type="SUPFAM" id="SSF52540">
    <property type="entry name" value="P-loop containing nucleoside triphosphate hydrolases"/>
    <property type="match status" value="1"/>
</dbReference>
<evidence type="ECO:0000256" key="3">
    <source>
        <dbReference type="ARBA" id="ARBA00022573"/>
    </source>
</evidence>
<evidence type="ECO:0000259" key="11">
    <source>
        <dbReference type="Pfam" id="PF07685"/>
    </source>
</evidence>
<evidence type="ECO:0000256" key="2">
    <source>
        <dbReference type="ARBA" id="ARBA00006205"/>
    </source>
</evidence>
<dbReference type="Proteomes" id="UP001375743">
    <property type="component" value="Unassembled WGS sequence"/>
</dbReference>
<dbReference type="PROSITE" id="PS51274">
    <property type="entry name" value="GATASE_COBBQ"/>
    <property type="match status" value="1"/>
</dbReference>
<comment type="miscellaneous">
    <text evidence="9">The a and c carboxylates of cobyrinate are activated for nucleophilic attack via formation of a phosphorylated intermediate by ATP. CbiA catalyzes first the amidation of the c-carboxylate, and then that of the a-carboxylate.</text>
</comment>
<dbReference type="PANTHER" id="PTHR43873:SF1">
    <property type="entry name" value="COBYRINATE A,C-DIAMIDE SYNTHASE"/>
    <property type="match status" value="1"/>
</dbReference>
<evidence type="ECO:0000256" key="1">
    <source>
        <dbReference type="ARBA" id="ARBA00001946"/>
    </source>
</evidence>
<comment type="cofactor">
    <cofactor evidence="1 9">
        <name>Mg(2+)</name>
        <dbReference type="ChEBI" id="CHEBI:18420"/>
    </cofactor>
</comment>
<proteinExistence type="inferred from homology"/>